<dbReference type="EMBL" id="JBHTHX010001185">
    <property type="protein sequence ID" value="MFD0888093.1"/>
    <property type="molecule type" value="Genomic_DNA"/>
</dbReference>
<feature type="domain" description="Spermatogenesis-associated protein 20-like TRX" evidence="1">
    <location>
        <begin position="1"/>
        <end position="156"/>
    </location>
</feature>
<dbReference type="Proteomes" id="UP001597024">
    <property type="component" value="Unassembled WGS sequence"/>
</dbReference>
<protein>
    <submittedName>
        <fullName evidence="2">Thioredoxin domain-containing protein</fullName>
    </submittedName>
</protein>
<dbReference type="Pfam" id="PF03190">
    <property type="entry name" value="Thioredox_DsbH"/>
    <property type="match status" value="1"/>
</dbReference>
<dbReference type="InterPro" id="IPR024705">
    <property type="entry name" value="Ssp411"/>
</dbReference>
<proteinExistence type="predicted"/>
<sequence>MNRLKGATSPYLLQHADNPVEWFEWGEEAFAEARRRDVPLLISVGYSACHWCHVMAHESFEDPATAAMMNERFVNVKVDREERPDVDAVYMAATQAMTGQGGWPMTVFATPDGHPFYTGTYFPRAHFQRLLAGVANAWAGDREAVVGQSSTIVEALNERSALPTGPL</sequence>
<accession>A0ABW3DW70</accession>
<feature type="non-terminal residue" evidence="2">
    <location>
        <position position="167"/>
    </location>
</feature>
<dbReference type="SUPFAM" id="SSF52833">
    <property type="entry name" value="Thioredoxin-like"/>
    <property type="match status" value="1"/>
</dbReference>
<name>A0ABW3DW70_9ACTN</name>
<dbReference type="InterPro" id="IPR004879">
    <property type="entry name" value="Ssp411-like_TRX"/>
</dbReference>
<organism evidence="2 3">
    <name type="scientific">Streptosporangium algeriense</name>
    <dbReference type="NCBI Taxonomy" id="1682748"/>
    <lineage>
        <taxon>Bacteria</taxon>
        <taxon>Bacillati</taxon>
        <taxon>Actinomycetota</taxon>
        <taxon>Actinomycetes</taxon>
        <taxon>Streptosporangiales</taxon>
        <taxon>Streptosporangiaceae</taxon>
        <taxon>Streptosporangium</taxon>
    </lineage>
</organism>
<comment type="caution">
    <text evidence="2">The sequence shown here is derived from an EMBL/GenBank/DDBJ whole genome shotgun (WGS) entry which is preliminary data.</text>
</comment>
<evidence type="ECO:0000313" key="3">
    <source>
        <dbReference type="Proteomes" id="UP001597024"/>
    </source>
</evidence>
<dbReference type="PANTHER" id="PTHR42899:SF1">
    <property type="entry name" value="SPERMATOGENESIS-ASSOCIATED PROTEIN 20"/>
    <property type="match status" value="1"/>
</dbReference>
<gene>
    <name evidence="2" type="ORF">ACFQ08_26435</name>
</gene>
<dbReference type="PANTHER" id="PTHR42899">
    <property type="entry name" value="SPERMATOGENESIS-ASSOCIATED PROTEIN 20"/>
    <property type="match status" value="1"/>
</dbReference>
<dbReference type="CDD" id="cd02955">
    <property type="entry name" value="SSP411"/>
    <property type="match status" value="1"/>
</dbReference>
<dbReference type="InterPro" id="IPR036249">
    <property type="entry name" value="Thioredoxin-like_sf"/>
</dbReference>
<evidence type="ECO:0000313" key="2">
    <source>
        <dbReference type="EMBL" id="MFD0888093.1"/>
    </source>
</evidence>
<reference evidence="3" key="1">
    <citation type="journal article" date="2019" name="Int. J. Syst. Evol. Microbiol.">
        <title>The Global Catalogue of Microorganisms (GCM) 10K type strain sequencing project: providing services to taxonomists for standard genome sequencing and annotation.</title>
        <authorList>
            <consortium name="The Broad Institute Genomics Platform"/>
            <consortium name="The Broad Institute Genome Sequencing Center for Infectious Disease"/>
            <person name="Wu L."/>
            <person name="Ma J."/>
        </authorList>
    </citation>
    <scope>NUCLEOTIDE SEQUENCE [LARGE SCALE GENOMIC DNA]</scope>
    <source>
        <strain evidence="3">CCUG 62974</strain>
    </source>
</reference>
<dbReference type="Gene3D" id="3.40.30.10">
    <property type="entry name" value="Glutaredoxin"/>
    <property type="match status" value="1"/>
</dbReference>
<evidence type="ECO:0000259" key="1">
    <source>
        <dbReference type="Pfam" id="PF03190"/>
    </source>
</evidence>
<keyword evidence="3" id="KW-1185">Reference proteome</keyword>